<dbReference type="Pfam" id="PF12224">
    <property type="entry name" value="Amidoligase_2"/>
    <property type="match status" value="1"/>
</dbReference>
<protein>
    <submittedName>
        <fullName evidence="1">Putative amidoligase enzyme</fullName>
    </submittedName>
</protein>
<accession>A0A1H3AEG1</accession>
<organism evidence="1 2">
    <name type="scientific">Albimonas donghaensis</name>
    <dbReference type="NCBI Taxonomy" id="356660"/>
    <lineage>
        <taxon>Bacteria</taxon>
        <taxon>Pseudomonadati</taxon>
        <taxon>Pseudomonadota</taxon>
        <taxon>Alphaproteobacteria</taxon>
        <taxon>Rhodobacterales</taxon>
        <taxon>Paracoccaceae</taxon>
        <taxon>Albimonas</taxon>
    </lineage>
</organism>
<evidence type="ECO:0000313" key="1">
    <source>
        <dbReference type="EMBL" id="SDX27985.1"/>
    </source>
</evidence>
<gene>
    <name evidence="1" type="ORF">SAMN05444336_104158</name>
</gene>
<dbReference type="RefSeq" id="WP_176954738.1">
    <property type="nucleotide sequence ID" value="NZ_FNMZ01000004.1"/>
</dbReference>
<keyword evidence="2" id="KW-1185">Reference proteome</keyword>
<dbReference type="InterPro" id="IPR022025">
    <property type="entry name" value="Amidoligase_2"/>
</dbReference>
<dbReference type="STRING" id="356660.SAMN05444336_104158"/>
<name>A0A1H3AEG1_9RHOB</name>
<dbReference type="GO" id="GO:0016874">
    <property type="term" value="F:ligase activity"/>
    <property type="evidence" value="ECO:0007669"/>
    <property type="project" value="UniProtKB-KW"/>
</dbReference>
<dbReference type="EMBL" id="FNMZ01000004">
    <property type="protein sequence ID" value="SDX27985.1"/>
    <property type="molecule type" value="Genomic_DNA"/>
</dbReference>
<keyword evidence="1" id="KW-0436">Ligase</keyword>
<sequence length="328" mass="35183">MTARAFRPPPAPDNREGAPRRVGVELEFAGIAPADAARAVAAVLDATPRETGPGAWEVDGPGGTWEIYRDSALRKTERGRMLVDLAASVIPVEAVAPPLPLAELPRVEAAATALREAGASGTHDGALLGLGMHLNVEARSTEARDLVPVLRAYALIEDSLRAADPIDLARRALPFVDPFPSAFATAAAAGADWDFTAMADAYLDHNPTRNRGLDVLPILKLVDAARVEAALGSEIKIGARPAWHYRLPDCRIDEPDWSVAREWGRWLLVEEVADRPELLEALAAARLEFDDQLLALPGEWRKRSDAILEDAGLSPSARMAEGSPEEAA</sequence>
<proteinExistence type="predicted"/>
<dbReference type="Proteomes" id="UP000199118">
    <property type="component" value="Unassembled WGS sequence"/>
</dbReference>
<dbReference type="AlphaFoldDB" id="A0A1H3AEG1"/>
<evidence type="ECO:0000313" key="2">
    <source>
        <dbReference type="Proteomes" id="UP000199118"/>
    </source>
</evidence>
<reference evidence="1 2" key="1">
    <citation type="submission" date="2016-10" db="EMBL/GenBank/DDBJ databases">
        <authorList>
            <person name="de Groot N.N."/>
        </authorList>
    </citation>
    <scope>NUCLEOTIDE SEQUENCE [LARGE SCALE GENOMIC DNA]</scope>
    <source>
        <strain evidence="1 2">DSM 17890</strain>
    </source>
</reference>